<dbReference type="InterPro" id="IPR013663">
    <property type="entry name" value="Helicase_SWF/SNF/SWI_bac"/>
</dbReference>
<evidence type="ECO:0000256" key="2">
    <source>
        <dbReference type="SAM" id="MobiDB-lite"/>
    </source>
</evidence>
<dbReference type="Pfam" id="PF00176">
    <property type="entry name" value="SNF2-rel_dom"/>
    <property type="match status" value="1"/>
</dbReference>
<keyword evidence="1" id="KW-0479">Metal-binding</keyword>
<name>C0D2Z2_9FIRM</name>
<keyword evidence="1" id="KW-0862">Zinc</keyword>
<sequence>MEVIKMQTNNFWKGEVGVRGLVEDQAQTYNVSLYVKGGRVKDYSCSCAEGNSYKGMCAHGKALFAYYEDYAKRAGQPPVHTSQEVHTTIREYTNRQVSRIMAAEEAEKADLVPVLLLSARRVQLEFKVGRDRYYLVKDLTAFAQAVRENSYVEYSKTFGFHHCAAAFTPESRGLLTLVMELAELVKPQREAELAPVHRDRFFDLVMDRMIEVQLPGGTRTRLWVERRDPRMQLTARRYGRDGIKISFDGVLDGEEPRRIAAGFGGEQHLYLAQGERLCQCSRDFTQAMQPFLEQINREGSRTLLVGEKDIPLFYARVLKSIAPYAAVRAEDVDWKSYEPQPLRAQFKFDSRGLKELLMEPCLSYGDFSFHPVEDENLPRSVCRDVPGEFKISQVINRYFRYKEPDGIRLVIRDDEEAVYRLLTEGIEEFRKLGEVMISEELKQWKVLAPPKVSVGVSVNKGWLNLTVDTGGLSDQELAKILAAYSQKKKYYRLKRGEFLQLGEGGLYTVARLAKELGISRKELQSRTVSLPAYRAMYLDSVLKEGPGVAYYRDQLMKALVRGLRSVEDSDYPVPEQLQGVLREYQKTGFHWMKTLDANGFGGILADDMGLGKTIQTIALLEDAYGGEQKEREPSLIVCPASLVYNWEHEIRKFAPDLTIRSVVGNAGEREEILREASAAPGETSVFITSYDLLKRDVEQYGELHFRFQIIDEAQYIKNAATQSARAVKAVNAGTRFALTGTPVENRLGELWSIFDYLMPGFLFGAQHFRKEYELPIVRDQDGEALDRLRRITGPFILRRVKKDVLRELPDKLETVVYSRMEEEQKNLYAAGAARLKERLDRSEGEGLGEERFQVLADLTRLRQICCDPRLCYENYKGARQSLRPAWTWCAGAWREAQDSAVFPVHIHAGADREPLEPGGHRQLQADRSHLQGGADAPGGRVRVGRNAGVFDFPEGRRHGIKPDGGGHRDPLRPLVERGGPEPGHGPEPPYRPGQAGDGVQADRQEYGGGEYSDPAGIQEQAVGSGDYRGRWQLWRSDAGGYSADIGIGRGSARYNMEGAVTWSGIAIISGRIGRRLSQVRS</sequence>
<dbReference type="GO" id="GO:0008270">
    <property type="term" value="F:zinc ion binding"/>
    <property type="evidence" value="ECO:0007669"/>
    <property type="project" value="UniProtKB-KW"/>
</dbReference>
<keyword evidence="1" id="KW-0863">Zinc-finger</keyword>
<dbReference type="InterPro" id="IPR027417">
    <property type="entry name" value="P-loop_NTPase"/>
</dbReference>
<dbReference type="SUPFAM" id="SSF52540">
    <property type="entry name" value="P-loop containing nucleoside triphosphate hydrolases"/>
    <property type="match status" value="2"/>
</dbReference>
<accession>C0D2Z2</accession>
<feature type="compositionally biased region" description="Low complexity" evidence="2">
    <location>
        <begin position="938"/>
        <end position="949"/>
    </location>
</feature>
<gene>
    <name evidence="5" type="ORF">CLOSTASPAR_03632</name>
</gene>
<feature type="domain" description="SWIM-type" evidence="3">
    <location>
        <begin position="29"/>
        <end position="68"/>
    </location>
</feature>
<dbReference type="HOGENOM" id="CLU_000315_21_1_9"/>
<keyword evidence="6" id="KW-1185">Reference proteome</keyword>
<dbReference type="Gene3D" id="3.40.50.10810">
    <property type="entry name" value="Tandem AAA-ATPase domain"/>
    <property type="match status" value="1"/>
</dbReference>
<organism evidence="5 6">
    <name type="scientific">[Clostridium] asparagiforme DSM 15981</name>
    <dbReference type="NCBI Taxonomy" id="518636"/>
    <lineage>
        <taxon>Bacteria</taxon>
        <taxon>Bacillati</taxon>
        <taxon>Bacillota</taxon>
        <taxon>Clostridia</taxon>
        <taxon>Lachnospirales</taxon>
        <taxon>Lachnospiraceae</taxon>
        <taxon>Enterocloster</taxon>
    </lineage>
</organism>
<feature type="region of interest" description="Disordered" evidence="2">
    <location>
        <begin position="927"/>
        <end position="1017"/>
    </location>
</feature>
<dbReference type="CDD" id="cd18012">
    <property type="entry name" value="DEXQc_arch_SWI2_SNF2"/>
    <property type="match status" value="1"/>
</dbReference>
<feature type="domain" description="Helicase ATP-binding" evidence="4">
    <location>
        <begin position="593"/>
        <end position="760"/>
    </location>
</feature>
<dbReference type="PANTHER" id="PTHR10799">
    <property type="entry name" value="SNF2/RAD54 HELICASE FAMILY"/>
    <property type="match status" value="1"/>
</dbReference>
<dbReference type="InterPro" id="IPR038718">
    <property type="entry name" value="SNF2-like_sf"/>
</dbReference>
<feature type="compositionally biased region" description="Basic and acidic residues" evidence="2">
    <location>
        <begin position="953"/>
        <end position="979"/>
    </location>
</feature>
<evidence type="ECO:0000256" key="1">
    <source>
        <dbReference type="PROSITE-ProRule" id="PRU00325"/>
    </source>
</evidence>
<evidence type="ECO:0000313" key="5">
    <source>
        <dbReference type="EMBL" id="EEG54322.1"/>
    </source>
</evidence>
<comment type="caution">
    <text evidence="5">The sequence shown here is derived from an EMBL/GenBank/DDBJ whole genome shotgun (WGS) entry which is preliminary data.</text>
</comment>
<dbReference type="AlphaFoldDB" id="C0D2Z2"/>
<dbReference type="InterPro" id="IPR007527">
    <property type="entry name" value="Znf_SWIM"/>
</dbReference>
<dbReference type="InterPro" id="IPR000330">
    <property type="entry name" value="SNF2_N"/>
</dbReference>
<evidence type="ECO:0000259" key="3">
    <source>
        <dbReference type="PROSITE" id="PS50966"/>
    </source>
</evidence>
<proteinExistence type="predicted"/>
<reference evidence="5 6" key="2">
    <citation type="submission" date="2009-02" db="EMBL/GenBank/DDBJ databases">
        <title>Draft genome sequence of Clostridium asparagiforme (DSM 15981).</title>
        <authorList>
            <person name="Sudarsanam P."/>
            <person name="Ley R."/>
            <person name="Guruge J."/>
            <person name="Turnbaugh P.J."/>
            <person name="Mahowald M."/>
            <person name="Liep D."/>
            <person name="Gordon J."/>
        </authorList>
    </citation>
    <scope>NUCLEOTIDE SEQUENCE [LARGE SCALE GENOMIC DNA]</scope>
    <source>
        <strain evidence="5 6">DSM 15981</strain>
    </source>
</reference>
<evidence type="ECO:0000259" key="4">
    <source>
        <dbReference type="PROSITE" id="PS51192"/>
    </source>
</evidence>
<dbReference type="GO" id="GO:0005524">
    <property type="term" value="F:ATP binding"/>
    <property type="evidence" value="ECO:0007669"/>
    <property type="project" value="InterPro"/>
</dbReference>
<dbReference type="Proteomes" id="UP000004756">
    <property type="component" value="Unassembled WGS sequence"/>
</dbReference>
<dbReference type="EMBL" id="ACCJ01000280">
    <property type="protein sequence ID" value="EEG54322.1"/>
    <property type="molecule type" value="Genomic_DNA"/>
</dbReference>
<dbReference type="InterPro" id="IPR014001">
    <property type="entry name" value="Helicase_ATP-bd"/>
</dbReference>
<evidence type="ECO:0000313" key="6">
    <source>
        <dbReference type="Proteomes" id="UP000004756"/>
    </source>
</evidence>
<dbReference type="Pfam" id="PF08455">
    <property type="entry name" value="SNF2_assoc"/>
    <property type="match status" value="1"/>
</dbReference>
<dbReference type="PROSITE" id="PS50966">
    <property type="entry name" value="ZF_SWIM"/>
    <property type="match status" value="1"/>
</dbReference>
<dbReference type="PROSITE" id="PS51192">
    <property type="entry name" value="HELICASE_ATP_BIND_1"/>
    <property type="match status" value="1"/>
</dbReference>
<protein>
    <submittedName>
        <fullName evidence="5">SNF2 family N-terminal domain protein</fullName>
    </submittedName>
</protein>
<reference evidence="5 6" key="1">
    <citation type="submission" date="2009-01" db="EMBL/GenBank/DDBJ databases">
        <authorList>
            <person name="Fulton L."/>
            <person name="Clifton S."/>
            <person name="Fulton B."/>
            <person name="Xu J."/>
            <person name="Minx P."/>
            <person name="Pepin K.H."/>
            <person name="Johnson M."/>
            <person name="Bhonagiri V."/>
            <person name="Nash W.E."/>
            <person name="Mardis E.R."/>
            <person name="Wilson R.K."/>
        </authorList>
    </citation>
    <scope>NUCLEOTIDE SEQUENCE [LARGE SCALE GENOMIC DNA]</scope>
    <source>
        <strain evidence="5 6">DSM 15981</strain>
    </source>
</reference>
<dbReference type="SMART" id="SM00487">
    <property type="entry name" value="DEXDc"/>
    <property type="match status" value="1"/>
</dbReference>